<reference evidence="5" key="1">
    <citation type="journal article" date="2019" name="Int. J. Syst. Evol. Microbiol.">
        <title>The Global Catalogue of Microorganisms (GCM) 10K type strain sequencing project: providing services to taxonomists for standard genome sequencing and annotation.</title>
        <authorList>
            <consortium name="The Broad Institute Genomics Platform"/>
            <consortium name="The Broad Institute Genome Sequencing Center for Infectious Disease"/>
            <person name="Wu L."/>
            <person name="Ma J."/>
        </authorList>
    </citation>
    <scope>NUCLEOTIDE SEQUENCE [LARGE SCALE GENOMIC DNA]</scope>
    <source>
        <strain evidence="5">KACC 11904</strain>
    </source>
</reference>
<dbReference type="Gene3D" id="6.10.250.2410">
    <property type="match status" value="1"/>
</dbReference>
<keyword evidence="3" id="KW-0132">Cell division</keyword>
<proteinExistence type="inferred from homology"/>
<comment type="caution">
    <text evidence="4">The sequence shown here is derived from an EMBL/GenBank/DDBJ whole genome shotgun (WGS) entry which is preliminary data.</text>
</comment>
<keyword evidence="1 3" id="KW-0159">Chromosome partition</keyword>
<protein>
    <recommendedName>
        <fullName evidence="2 3">Segregation and condensation protein A</fullName>
    </recommendedName>
</protein>
<comment type="subunit">
    <text evidence="3">Component of a cohesin-like complex composed of ScpA, ScpB and the Smc homodimer, in which ScpA and ScpB bind to the head domain of Smc. The presence of the three proteins is required for the association of the complex with DNA.</text>
</comment>
<comment type="subcellular location">
    <subcellularLocation>
        <location evidence="3">Cytoplasm</location>
    </subcellularLocation>
    <text evidence="3">Associated with two foci at the outer edges of the nucleoid region in young cells, and at four foci within both cell halves in older cells.</text>
</comment>
<keyword evidence="5" id="KW-1185">Reference proteome</keyword>
<sequence length="264" mass="30988">MKVTYKLEAFEGPLDLLLHLIDKNELDIYNIPIKEITDQYLAFVQAMQELELEVTSEFLVMAATLLSIKSKMLLPKPPVIEFDDDYYDEYDDDLDPRAELVAKLIEYRKYKSIADMLRDKEVERSLVYTREPEDLTPFMPVMQENPVEGLEIADLLFAFQKTLRKMVNRNVIAKIRRDEISVKDRMHEVVDMLIAKGGKLLFSKLFDYEMTREEVVVTFLALLELMKMKKIVCFQHQLFEDIVIHAKEEDSDLDAQFSTSEIHY</sequence>
<name>A0ABW0K3M3_9BACL</name>
<gene>
    <name evidence="3" type="primary">scpA</name>
    <name evidence="4" type="ORF">ACFPOG_07145</name>
</gene>
<dbReference type="RefSeq" id="WP_270879474.1">
    <property type="nucleotide sequence ID" value="NZ_JAQFVF010000024.1"/>
</dbReference>
<evidence type="ECO:0000313" key="4">
    <source>
        <dbReference type="EMBL" id="MFC5448030.1"/>
    </source>
</evidence>
<comment type="function">
    <text evidence="3">Participates in chromosomal partition during cell division. May act via the formation of a condensin-like complex containing Smc and ScpB that pull DNA away from mid-cell into both cell halves.</text>
</comment>
<organism evidence="4 5">
    <name type="scientific">Paenibacillus aestuarii</name>
    <dbReference type="NCBI Taxonomy" id="516965"/>
    <lineage>
        <taxon>Bacteria</taxon>
        <taxon>Bacillati</taxon>
        <taxon>Bacillota</taxon>
        <taxon>Bacilli</taxon>
        <taxon>Bacillales</taxon>
        <taxon>Paenibacillaceae</taxon>
        <taxon>Paenibacillus</taxon>
    </lineage>
</organism>
<dbReference type="Proteomes" id="UP001596044">
    <property type="component" value="Unassembled WGS sequence"/>
</dbReference>
<dbReference type="HAMAP" id="MF_01805">
    <property type="entry name" value="ScpA"/>
    <property type="match status" value="1"/>
</dbReference>
<dbReference type="EMBL" id="JBHSMJ010000009">
    <property type="protein sequence ID" value="MFC5448030.1"/>
    <property type="molecule type" value="Genomic_DNA"/>
</dbReference>
<dbReference type="InterPro" id="IPR023093">
    <property type="entry name" value="ScpA-like_C"/>
</dbReference>
<comment type="similarity">
    <text evidence="3">Belongs to the ScpA family.</text>
</comment>
<dbReference type="InterPro" id="IPR003768">
    <property type="entry name" value="ScpA"/>
</dbReference>
<evidence type="ECO:0000256" key="1">
    <source>
        <dbReference type="ARBA" id="ARBA00022829"/>
    </source>
</evidence>
<dbReference type="PANTHER" id="PTHR33969">
    <property type="entry name" value="SEGREGATION AND CONDENSATION PROTEIN A"/>
    <property type="match status" value="1"/>
</dbReference>
<accession>A0ABW0K3M3</accession>
<evidence type="ECO:0000313" key="5">
    <source>
        <dbReference type="Proteomes" id="UP001596044"/>
    </source>
</evidence>
<dbReference type="Pfam" id="PF02616">
    <property type="entry name" value="SMC_ScpA"/>
    <property type="match status" value="1"/>
</dbReference>
<evidence type="ECO:0000256" key="3">
    <source>
        <dbReference type="HAMAP-Rule" id="MF_01805"/>
    </source>
</evidence>
<keyword evidence="3" id="KW-0963">Cytoplasm</keyword>
<dbReference type="Gene3D" id="1.10.10.580">
    <property type="entry name" value="Structural maintenance of chromosome 1. Chain E"/>
    <property type="match status" value="1"/>
</dbReference>
<dbReference type="PANTHER" id="PTHR33969:SF2">
    <property type="entry name" value="SEGREGATION AND CONDENSATION PROTEIN A"/>
    <property type="match status" value="1"/>
</dbReference>
<keyword evidence="3" id="KW-0131">Cell cycle</keyword>
<evidence type="ECO:0000256" key="2">
    <source>
        <dbReference type="ARBA" id="ARBA00044777"/>
    </source>
</evidence>